<dbReference type="PROSITE" id="PS00107">
    <property type="entry name" value="PROTEIN_KINASE_ATP"/>
    <property type="match status" value="1"/>
</dbReference>
<keyword evidence="5" id="KW-0418">Kinase</keyword>
<evidence type="ECO:0000256" key="7">
    <source>
        <dbReference type="PROSITE-ProRule" id="PRU10141"/>
    </source>
</evidence>
<keyword evidence="10" id="KW-1185">Reference proteome</keyword>
<evidence type="ECO:0000256" key="4">
    <source>
        <dbReference type="ARBA" id="ARBA00022741"/>
    </source>
</evidence>
<proteinExistence type="inferred from homology"/>
<evidence type="ECO:0000256" key="2">
    <source>
        <dbReference type="ARBA" id="ARBA00022527"/>
    </source>
</evidence>
<dbReference type="InterPro" id="IPR050108">
    <property type="entry name" value="CDK"/>
</dbReference>
<reference evidence="9 10" key="1">
    <citation type="journal article" date="2022" name="Front. Cell. Infect. Microbiol.">
        <title>The Genomes of Two Strains of Taenia crassiceps the Animal Model for the Study of Human Cysticercosis.</title>
        <authorList>
            <person name="Bobes R.J."/>
            <person name="Estrada K."/>
            <person name="Rios-Valencia D.G."/>
            <person name="Calderon-Gallegos A."/>
            <person name="de la Torre P."/>
            <person name="Carrero J.C."/>
            <person name="Sanchez-Flores A."/>
            <person name="Laclette J.P."/>
        </authorList>
    </citation>
    <scope>NUCLEOTIDE SEQUENCE [LARGE SCALE GENOMIC DNA]</scope>
    <source>
        <strain evidence="9">WFUcys</strain>
    </source>
</reference>
<dbReference type="PANTHER" id="PTHR24056:SF222">
    <property type="entry name" value="CYCLIN-DEPENDENT KINASE-LIKE 1"/>
    <property type="match status" value="1"/>
</dbReference>
<dbReference type="SMART" id="SM00220">
    <property type="entry name" value="S_TKc"/>
    <property type="match status" value="1"/>
</dbReference>
<comment type="caution">
    <text evidence="9">The sequence shown here is derived from an EMBL/GenBank/DDBJ whole genome shotgun (WGS) entry which is preliminary data.</text>
</comment>
<comment type="similarity">
    <text evidence="1">Belongs to the protein kinase superfamily. CMGC Ser/Thr protein kinase family. CDC2/CDKX subfamily.</text>
</comment>
<evidence type="ECO:0000256" key="1">
    <source>
        <dbReference type="ARBA" id="ARBA00006485"/>
    </source>
</evidence>
<dbReference type="InterPro" id="IPR011009">
    <property type="entry name" value="Kinase-like_dom_sf"/>
</dbReference>
<sequence>MERYEKIARIGEGAYGVVFKCRNRQTGEVVAIKKFTESEEDPVIHRIAMREIRTLKQLKHPNLINLIEVFKRKKRLHLVFQYVDHTLLNELEQNPKGLKRSQVVEFAWQLLQAVNFCHERNFIHRDVKPENILITKTRQLKLCDFGFARTLTGPDDRYTDYVATRWYRAPELLVGDTQYGPPVDIWAIGCVVAEMLTGSPLWPGRSDLDQLFQIINTLGDILPRHREIFASNAFFKGHQLPEPKIMESLEKKFSSLQPPLEAFELNFLRACFQLDPAERATTECLLRHKFLEGAALLTSISITSPLPSTTVAVTPAGDSISTNLHRAGFPTDYRTRAQPVGTYTRKPKIVRGSVYHPFAVWPRAELGGTSNFGITGASVAGGLQQQQCGGGGNVGLRTTGFCVNPMPVWKTVANTQQGGGMKQNQADNSFPTLKPNQNTHVSTHISMPFHNLYGPSCVPVFPNQSTTHTAQHGHVGSSTTTSTTIPATAVSTSVEASCFQVAPLPVTKLATSKNFLTTTTTNIGRQHVLGGTALMTLVPQSPKQCERNMAATHLPTLN</sequence>
<organism evidence="9 10">
    <name type="scientific">Taenia crassiceps</name>
    <dbReference type="NCBI Taxonomy" id="6207"/>
    <lineage>
        <taxon>Eukaryota</taxon>
        <taxon>Metazoa</taxon>
        <taxon>Spiralia</taxon>
        <taxon>Lophotrochozoa</taxon>
        <taxon>Platyhelminthes</taxon>
        <taxon>Cestoda</taxon>
        <taxon>Eucestoda</taxon>
        <taxon>Cyclophyllidea</taxon>
        <taxon>Taeniidae</taxon>
        <taxon>Taenia</taxon>
    </lineage>
</organism>
<evidence type="ECO:0000256" key="6">
    <source>
        <dbReference type="ARBA" id="ARBA00022840"/>
    </source>
</evidence>
<evidence type="ECO:0000256" key="3">
    <source>
        <dbReference type="ARBA" id="ARBA00022679"/>
    </source>
</evidence>
<dbReference type="Gene3D" id="1.10.510.10">
    <property type="entry name" value="Transferase(Phosphotransferase) domain 1"/>
    <property type="match status" value="1"/>
</dbReference>
<evidence type="ECO:0000313" key="10">
    <source>
        <dbReference type="Proteomes" id="UP001651158"/>
    </source>
</evidence>
<dbReference type="InterPro" id="IPR017441">
    <property type="entry name" value="Protein_kinase_ATP_BS"/>
</dbReference>
<dbReference type="InterPro" id="IPR000719">
    <property type="entry name" value="Prot_kinase_dom"/>
</dbReference>
<dbReference type="PANTHER" id="PTHR24056">
    <property type="entry name" value="CELL DIVISION PROTEIN KINASE"/>
    <property type="match status" value="1"/>
</dbReference>
<dbReference type="EMBL" id="JAKROA010000016">
    <property type="protein sequence ID" value="KAL5103644.1"/>
    <property type="molecule type" value="Genomic_DNA"/>
</dbReference>
<dbReference type="Proteomes" id="UP001651158">
    <property type="component" value="Unassembled WGS sequence"/>
</dbReference>
<evidence type="ECO:0000313" key="9">
    <source>
        <dbReference type="EMBL" id="KAL5103644.1"/>
    </source>
</evidence>
<keyword evidence="6 7" id="KW-0067">ATP-binding</keyword>
<name>A0ABR4Q2A1_9CEST</name>
<protein>
    <submittedName>
        <fullName evidence="9">Cyclin-dependent kinase-like 1</fullName>
    </submittedName>
</protein>
<keyword evidence="2" id="KW-0723">Serine/threonine-protein kinase</keyword>
<dbReference type="PROSITE" id="PS50011">
    <property type="entry name" value="PROTEIN_KINASE_DOM"/>
    <property type="match status" value="1"/>
</dbReference>
<keyword evidence="3" id="KW-0808">Transferase</keyword>
<feature type="binding site" evidence="7">
    <location>
        <position position="34"/>
    </location>
    <ligand>
        <name>ATP</name>
        <dbReference type="ChEBI" id="CHEBI:30616"/>
    </ligand>
</feature>
<dbReference type="Gene3D" id="3.30.200.20">
    <property type="entry name" value="Phosphorylase Kinase, domain 1"/>
    <property type="match status" value="1"/>
</dbReference>
<dbReference type="InterPro" id="IPR008271">
    <property type="entry name" value="Ser/Thr_kinase_AS"/>
</dbReference>
<evidence type="ECO:0000259" key="8">
    <source>
        <dbReference type="PROSITE" id="PS50011"/>
    </source>
</evidence>
<evidence type="ECO:0000256" key="5">
    <source>
        <dbReference type="ARBA" id="ARBA00022777"/>
    </source>
</evidence>
<feature type="domain" description="Protein kinase" evidence="8">
    <location>
        <begin position="4"/>
        <end position="291"/>
    </location>
</feature>
<dbReference type="SUPFAM" id="SSF56112">
    <property type="entry name" value="Protein kinase-like (PK-like)"/>
    <property type="match status" value="1"/>
</dbReference>
<dbReference type="Pfam" id="PF00069">
    <property type="entry name" value="Pkinase"/>
    <property type="match status" value="1"/>
</dbReference>
<accession>A0ABR4Q2A1</accession>
<dbReference type="PROSITE" id="PS00108">
    <property type="entry name" value="PROTEIN_KINASE_ST"/>
    <property type="match status" value="1"/>
</dbReference>
<gene>
    <name evidence="9" type="ORF">TcWFU_001292</name>
</gene>
<keyword evidence="4 7" id="KW-0547">Nucleotide-binding</keyword>